<gene>
    <name evidence="1" type="ORF">HPBE_LOCUS12346</name>
</gene>
<evidence type="ECO:0000313" key="2">
    <source>
        <dbReference type="Proteomes" id="UP000050761"/>
    </source>
</evidence>
<organism evidence="2 3">
    <name type="scientific">Heligmosomoides polygyrus</name>
    <name type="common">Parasitic roundworm</name>
    <dbReference type="NCBI Taxonomy" id="6339"/>
    <lineage>
        <taxon>Eukaryota</taxon>
        <taxon>Metazoa</taxon>
        <taxon>Ecdysozoa</taxon>
        <taxon>Nematoda</taxon>
        <taxon>Chromadorea</taxon>
        <taxon>Rhabditida</taxon>
        <taxon>Rhabditina</taxon>
        <taxon>Rhabditomorpha</taxon>
        <taxon>Strongyloidea</taxon>
        <taxon>Heligmosomidae</taxon>
        <taxon>Heligmosomoides</taxon>
    </lineage>
</organism>
<keyword evidence="2" id="KW-1185">Reference proteome</keyword>
<name>A0A183FVJ3_HELPZ</name>
<reference evidence="3" key="2">
    <citation type="submission" date="2019-09" db="UniProtKB">
        <authorList>
            <consortium name="WormBaseParasite"/>
        </authorList>
    </citation>
    <scope>IDENTIFICATION</scope>
</reference>
<evidence type="ECO:0000313" key="1">
    <source>
        <dbReference type="EMBL" id="VDO91782.1"/>
    </source>
</evidence>
<protein>
    <submittedName>
        <fullName evidence="3">HTH cro/C1-type domain-containing protein</fullName>
    </submittedName>
</protein>
<dbReference type="WBParaSite" id="HPBE_0001234501-mRNA-1">
    <property type="protein sequence ID" value="HPBE_0001234501-mRNA-1"/>
    <property type="gene ID" value="HPBE_0001234501"/>
</dbReference>
<accession>A0A3P8D626</accession>
<accession>A0A183FVJ3</accession>
<dbReference type="EMBL" id="UZAH01027461">
    <property type="protein sequence ID" value="VDO91782.1"/>
    <property type="molecule type" value="Genomic_DNA"/>
</dbReference>
<evidence type="ECO:0000313" key="3">
    <source>
        <dbReference type="WBParaSite" id="HPBE_0001234501-mRNA-1"/>
    </source>
</evidence>
<reference evidence="1 2" key="1">
    <citation type="submission" date="2018-11" db="EMBL/GenBank/DDBJ databases">
        <authorList>
            <consortium name="Pathogen Informatics"/>
        </authorList>
    </citation>
    <scope>NUCLEOTIDE SEQUENCE [LARGE SCALE GENOMIC DNA]</scope>
</reference>
<dbReference type="AlphaFoldDB" id="A0A183FVJ3"/>
<dbReference type="Proteomes" id="UP000050761">
    <property type="component" value="Unassembled WGS sequence"/>
</dbReference>
<sequence length="133" mass="15070">MMFLQSKGNRKDKLLLISYDTYSLQQTIRMSIKQLAAIALEYKCDIPNNIVRTIATSLGYTLTEAIIICKPRQKLYEKSCMSSHIGPSEILISCDRWRGAICYSHERRDMPLLLGELSSGALQIQDETALLVL</sequence>
<proteinExistence type="predicted"/>